<evidence type="ECO:0000313" key="11">
    <source>
        <dbReference type="EMBL" id="WFD01822.1"/>
    </source>
</evidence>
<evidence type="ECO:0000256" key="9">
    <source>
        <dbReference type="SAM" id="Phobius"/>
    </source>
</evidence>
<dbReference type="GO" id="GO:0008113">
    <property type="term" value="F:peptide-methionine (S)-S-oxide reductase activity"/>
    <property type="evidence" value="ECO:0007669"/>
    <property type="project" value="UniProtKB-EC"/>
</dbReference>
<dbReference type="InterPro" id="IPR036509">
    <property type="entry name" value="Met_Sox_Rdtase_MsrA_sf"/>
</dbReference>
<comment type="subcellular location">
    <subcellularLocation>
        <location evidence="1">Membrane</location>
    </subcellularLocation>
</comment>
<evidence type="ECO:0000256" key="7">
    <source>
        <dbReference type="ARBA" id="ARBA00023136"/>
    </source>
</evidence>
<sequence>MSTAPASNVATFANGCFWGTEHIFKKHYGKKGLLSSEVGYIGGDTQKYPNPTYEQVCSGRSGYAEAAQFTFDPVLNAQGPDYGTQYRSAIFAHTQEQERIAQQVTQEVQSKHFDPHASCCTIVSIAGVIILTIFGYGFSHNWPAFMGSTSDPENGQAVGTTLYMSAFVYLLFTVFCVFQLGVNRRYQRIQI</sequence>
<evidence type="ECO:0000259" key="10">
    <source>
        <dbReference type="Pfam" id="PF01625"/>
    </source>
</evidence>
<feature type="domain" description="Peptide methionine sulphoxide reductase MsrA" evidence="10">
    <location>
        <begin position="10"/>
        <end position="73"/>
    </location>
</feature>
<dbReference type="AlphaFoldDB" id="A0AAF0DYH8"/>
<dbReference type="Proteomes" id="UP001214603">
    <property type="component" value="Chromosome 1"/>
</dbReference>
<dbReference type="SUPFAM" id="SSF55068">
    <property type="entry name" value="Peptide methionine sulfoxide reductase"/>
    <property type="match status" value="1"/>
</dbReference>
<keyword evidence="12" id="KW-1185">Reference proteome</keyword>
<dbReference type="EC" id="1.8.4.11" evidence="3"/>
<reference evidence="11" key="1">
    <citation type="submission" date="2023-03" db="EMBL/GenBank/DDBJ databases">
        <title>Mating type loci evolution in Malassezia.</title>
        <authorList>
            <person name="Coelho M.A."/>
        </authorList>
    </citation>
    <scope>NUCLEOTIDE SEQUENCE</scope>
    <source>
        <strain evidence="11">CBS 7876</strain>
    </source>
</reference>
<dbReference type="Gene3D" id="3.30.1060.10">
    <property type="entry name" value="Peptide methionine sulphoxide reductase MsrA"/>
    <property type="match status" value="2"/>
</dbReference>
<feature type="domain" description="Peptide methionine sulphoxide reductase MsrA" evidence="10">
    <location>
        <begin position="75"/>
        <end position="114"/>
    </location>
</feature>
<feature type="transmembrane region" description="Helical" evidence="9">
    <location>
        <begin position="119"/>
        <end position="138"/>
    </location>
</feature>
<protein>
    <recommendedName>
        <fullName evidence="3">peptide-methionine (S)-S-oxide reductase</fullName>
        <ecNumber evidence="3">1.8.4.11</ecNumber>
    </recommendedName>
    <alternativeName>
        <fullName evidence="8">Peptide-methionine (S)-S-oxide reductase</fullName>
    </alternativeName>
</protein>
<name>A0AAF0DYH8_9BASI</name>
<accession>A0AAF0DYH8</accession>
<evidence type="ECO:0000256" key="1">
    <source>
        <dbReference type="ARBA" id="ARBA00004370"/>
    </source>
</evidence>
<dbReference type="Pfam" id="PF01625">
    <property type="entry name" value="PMSR"/>
    <property type="match status" value="2"/>
</dbReference>
<dbReference type="Pfam" id="PF23489">
    <property type="entry name" value="V-ATPase_su_f"/>
    <property type="match status" value="1"/>
</dbReference>
<evidence type="ECO:0000256" key="3">
    <source>
        <dbReference type="ARBA" id="ARBA00012502"/>
    </source>
</evidence>
<dbReference type="InterPro" id="IPR056552">
    <property type="entry name" value="Ribonucl_Kappa"/>
</dbReference>
<organism evidence="11 12">
    <name type="scientific">Malassezia obtusa</name>
    <dbReference type="NCBI Taxonomy" id="76774"/>
    <lineage>
        <taxon>Eukaryota</taxon>
        <taxon>Fungi</taxon>
        <taxon>Dikarya</taxon>
        <taxon>Basidiomycota</taxon>
        <taxon>Ustilaginomycotina</taxon>
        <taxon>Malasseziomycetes</taxon>
        <taxon>Malasseziales</taxon>
        <taxon>Malasseziaceae</taxon>
        <taxon>Malassezia</taxon>
    </lineage>
</organism>
<evidence type="ECO:0000256" key="6">
    <source>
        <dbReference type="ARBA" id="ARBA00023002"/>
    </source>
</evidence>
<keyword evidence="6 11" id="KW-0560">Oxidoreductase</keyword>
<keyword evidence="5 9" id="KW-1133">Transmembrane helix</keyword>
<evidence type="ECO:0000313" key="12">
    <source>
        <dbReference type="Proteomes" id="UP001214603"/>
    </source>
</evidence>
<evidence type="ECO:0000256" key="2">
    <source>
        <dbReference type="ARBA" id="ARBA00005591"/>
    </source>
</evidence>
<dbReference type="InterPro" id="IPR002569">
    <property type="entry name" value="Met_Sox_Rdtase_MsrA_dom"/>
</dbReference>
<dbReference type="PANTHER" id="PTHR43774:SF1">
    <property type="entry name" value="PEPTIDE METHIONINE SULFOXIDE REDUCTASE MSRA 2"/>
    <property type="match status" value="1"/>
</dbReference>
<feature type="transmembrane region" description="Helical" evidence="9">
    <location>
        <begin position="158"/>
        <end position="182"/>
    </location>
</feature>
<keyword evidence="4 9" id="KW-0812">Transmembrane</keyword>
<proteinExistence type="inferred from homology"/>
<gene>
    <name evidence="11" type="ORF">MOBT1_000502</name>
</gene>
<dbReference type="GO" id="GO:0016020">
    <property type="term" value="C:membrane"/>
    <property type="evidence" value="ECO:0007669"/>
    <property type="project" value="UniProtKB-SubCell"/>
</dbReference>
<evidence type="ECO:0000256" key="5">
    <source>
        <dbReference type="ARBA" id="ARBA00022989"/>
    </source>
</evidence>
<dbReference type="EMBL" id="CP119934">
    <property type="protein sequence ID" value="WFD01822.1"/>
    <property type="molecule type" value="Genomic_DNA"/>
</dbReference>
<dbReference type="PANTHER" id="PTHR43774">
    <property type="entry name" value="PEPTIDE METHIONINE SULFOXIDE REDUCTASE"/>
    <property type="match status" value="1"/>
</dbReference>
<keyword evidence="7 9" id="KW-0472">Membrane</keyword>
<evidence type="ECO:0000256" key="4">
    <source>
        <dbReference type="ARBA" id="ARBA00022692"/>
    </source>
</evidence>
<evidence type="ECO:0000256" key="8">
    <source>
        <dbReference type="ARBA" id="ARBA00030643"/>
    </source>
</evidence>
<comment type="similarity">
    <text evidence="2">Belongs to the MsrA Met sulfoxide reductase family.</text>
</comment>